<organism evidence="1 2">
    <name type="scientific">Auriscalpium vulgare</name>
    <dbReference type="NCBI Taxonomy" id="40419"/>
    <lineage>
        <taxon>Eukaryota</taxon>
        <taxon>Fungi</taxon>
        <taxon>Dikarya</taxon>
        <taxon>Basidiomycota</taxon>
        <taxon>Agaricomycotina</taxon>
        <taxon>Agaricomycetes</taxon>
        <taxon>Russulales</taxon>
        <taxon>Auriscalpiaceae</taxon>
        <taxon>Auriscalpium</taxon>
    </lineage>
</organism>
<proteinExistence type="predicted"/>
<name>A0ACB8S1T3_9AGAM</name>
<evidence type="ECO:0000313" key="1">
    <source>
        <dbReference type="EMBL" id="KAI0050067.1"/>
    </source>
</evidence>
<dbReference type="EMBL" id="MU275866">
    <property type="protein sequence ID" value="KAI0050067.1"/>
    <property type="molecule type" value="Genomic_DNA"/>
</dbReference>
<reference evidence="1" key="1">
    <citation type="submission" date="2021-02" db="EMBL/GenBank/DDBJ databases">
        <authorList>
            <consortium name="DOE Joint Genome Institute"/>
            <person name="Ahrendt S."/>
            <person name="Looney B.P."/>
            <person name="Miyauchi S."/>
            <person name="Morin E."/>
            <person name="Drula E."/>
            <person name="Courty P.E."/>
            <person name="Chicoki N."/>
            <person name="Fauchery L."/>
            <person name="Kohler A."/>
            <person name="Kuo A."/>
            <person name="Labutti K."/>
            <person name="Pangilinan J."/>
            <person name="Lipzen A."/>
            <person name="Riley R."/>
            <person name="Andreopoulos W."/>
            <person name="He G."/>
            <person name="Johnson J."/>
            <person name="Barry K.W."/>
            <person name="Grigoriev I.V."/>
            <person name="Nagy L."/>
            <person name="Hibbett D."/>
            <person name="Henrissat B."/>
            <person name="Matheny P.B."/>
            <person name="Labbe J."/>
            <person name="Martin F."/>
        </authorList>
    </citation>
    <scope>NUCLEOTIDE SEQUENCE</scope>
    <source>
        <strain evidence="1">FP105234-sp</strain>
    </source>
</reference>
<evidence type="ECO:0000313" key="2">
    <source>
        <dbReference type="Proteomes" id="UP000814033"/>
    </source>
</evidence>
<comment type="caution">
    <text evidence="1">The sequence shown here is derived from an EMBL/GenBank/DDBJ whole genome shotgun (WGS) entry which is preliminary data.</text>
</comment>
<keyword evidence="2" id="KW-1185">Reference proteome</keyword>
<dbReference type="Proteomes" id="UP000814033">
    <property type="component" value="Unassembled WGS sequence"/>
</dbReference>
<protein>
    <submittedName>
        <fullName evidence="1">mRNA capping enzyme, large subunit</fullName>
    </submittedName>
</protein>
<sequence length="152" mass="17970">MLDNATRWLRPGGVLVGTIPNAEQLLARLDEIPPDAPDLSYGNDVYKIRFDDRAARPIYGHRYWFFLRDAVEDVPEYVVRWENFVQCVAAEYGLHPVYKKEFHDVFEEFQEHPEFKPLLERMKVVDKNGETEMDEDQWEAANIYIAFAMEKR</sequence>
<reference evidence="1" key="2">
    <citation type="journal article" date="2022" name="New Phytol.">
        <title>Evolutionary transition to the ectomycorrhizal habit in the genomes of a hyperdiverse lineage of mushroom-forming fungi.</title>
        <authorList>
            <person name="Looney B."/>
            <person name="Miyauchi S."/>
            <person name="Morin E."/>
            <person name="Drula E."/>
            <person name="Courty P.E."/>
            <person name="Kohler A."/>
            <person name="Kuo A."/>
            <person name="LaButti K."/>
            <person name="Pangilinan J."/>
            <person name="Lipzen A."/>
            <person name="Riley R."/>
            <person name="Andreopoulos W."/>
            <person name="He G."/>
            <person name="Johnson J."/>
            <person name="Nolan M."/>
            <person name="Tritt A."/>
            <person name="Barry K.W."/>
            <person name="Grigoriev I.V."/>
            <person name="Nagy L.G."/>
            <person name="Hibbett D."/>
            <person name="Henrissat B."/>
            <person name="Matheny P.B."/>
            <person name="Labbe J."/>
            <person name="Martin F.M."/>
        </authorList>
    </citation>
    <scope>NUCLEOTIDE SEQUENCE</scope>
    <source>
        <strain evidence="1">FP105234-sp</strain>
    </source>
</reference>
<accession>A0ACB8S1T3</accession>
<gene>
    <name evidence="1" type="ORF">FA95DRAFT_1556200</name>
</gene>